<proteinExistence type="inferred from homology"/>
<evidence type="ECO:0000313" key="7">
    <source>
        <dbReference type="EMBL" id="KPL83383.1"/>
    </source>
</evidence>
<gene>
    <name evidence="7" type="ORF">SE15_06795</name>
</gene>
<feature type="transmembrane region" description="Helical" evidence="6">
    <location>
        <begin position="233"/>
        <end position="250"/>
    </location>
</feature>
<accession>A0A0P6Y2G6</accession>
<feature type="transmembrane region" description="Helical" evidence="6">
    <location>
        <begin position="201"/>
        <end position="221"/>
    </location>
</feature>
<dbReference type="STRING" id="869279.SE15_06795"/>
<sequence>MPATTYLLSALLVFAFSGLLSMAGLGAAFLFVPLFYYLGVPLAKATSTALLLNVVSLLFAAMNYWRGRLINWRLGLPVLLTAVILSPLGARLSATVNKTLLLGLFAAFLFFAGFMMLFYKTKQQEKPLGRPLEVAYGAGVGGLAGFLGGLLGVGGGNFILPVLNWLGLDAKVAAGTTSLVVVFSSLSGFLGHATITGLDPWFVGGMAIMSVAGSVLGSQLMKTKVSSAYLKKIIGVLLWGIAIKMFLDLIG</sequence>
<dbReference type="Proteomes" id="UP000050544">
    <property type="component" value="Unassembled WGS sequence"/>
</dbReference>
<evidence type="ECO:0000256" key="3">
    <source>
        <dbReference type="ARBA" id="ARBA00022692"/>
    </source>
</evidence>
<comment type="caution">
    <text evidence="7">The sequence shown here is derived from an EMBL/GenBank/DDBJ whole genome shotgun (WGS) entry which is preliminary data.</text>
</comment>
<evidence type="ECO:0000256" key="2">
    <source>
        <dbReference type="ARBA" id="ARBA00009142"/>
    </source>
</evidence>
<dbReference type="Pfam" id="PF01925">
    <property type="entry name" value="TauE"/>
    <property type="match status" value="1"/>
</dbReference>
<feature type="transmembrane region" description="Helical" evidence="6">
    <location>
        <begin position="139"/>
        <end position="160"/>
    </location>
</feature>
<name>A0A0P6Y2G6_9CHLR</name>
<organism evidence="7 8">
    <name type="scientific">Thermanaerothrix daxensis</name>
    <dbReference type="NCBI Taxonomy" id="869279"/>
    <lineage>
        <taxon>Bacteria</taxon>
        <taxon>Bacillati</taxon>
        <taxon>Chloroflexota</taxon>
        <taxon>Anaerolineae</taxon>
        <taxon>Anaerolineales</taxon>
        <taxon>Anaerolineaceae</taxon>
        <taxon>Thermanaerothrix</taxon>
    </lineage>
</organism>
<feature type="transmembrane region" description="Helical" evidence="6">
    <location>
        <begin position="70"/>
        <end position="88"/>
    </location>
</feature>
<feature type="transmembrane region" description="Helical" evidence="6">
    <location>
        <begin position="45"/>
        <end position="64"/>
    </location>
</feature>
<reference evidence="7 8" key="1">
    <citation type="submission" date="2015-07" db="EMBL/GenBank/DDBJ databases">
        <title>Whole genome sequence of Thermanaerothrix daxensis DSM 23592.</title>
        <authorList>
            <person name="Hemp J."/>
            <person name="Ward L.M."/>
            <person name="Pace L.A."/>
            <person name="Fischer W.W."/>
        </authorList>
    </citation>
    <scope>NUCLEOTIDE SEQUENCE [LARGE SCALE GENOMIC DNA]</scope>
    <source>
        <strain evidence="7 8">GNS-1</strain>
    </source>
</reference>
<keyword evidence="4 6" id="KW-1133">Transmembrane helix</keyword>
<dbReference type="AlphaFoldDB" id="A0A0P6Y2G6"/>
<evidence type="ECO:0000256" key="4">
    <source>
        <dbReference type="ARBA" id="ARBA00022989"/>
    </source>
</evidence>
<keyword evidence="5 6" id="KW-0472">Membrane</keyword>
<evidence type="ECO:0000256" key="5">
    <source>
        <dbReference type="ARBA" id="ARBA00023136"/>
    </source>
</evidence>
<evidence type="ECO:0000256" key="6">
    <source>
        <dbReference type="RuleBase" id="RU363041"/>
    </source>
</evidence>
<dbReference type="EMBL" id="LGKO01000003">
    <property type="protein sequence ID" value="KPL83383.1"/>
    <property type="molecule type" value="Genomic_DNA"/>
</dbReference>
<dbReference type="GO" id="GO:0005886">
    <property type="term" value="C:plasma membrane"/>
    <property type="evidence" value="ECO:0007669"/>
    <property type="project" value="UniProtKB-SubCell"/>
</dbReference>
<evidence type="ECO:0000313" key="8">
    <source>
        <dbReference type="Proteomes" id="UP000050544"/>
    </source>
</evidence>
<feature type="transmembrane region" description="Helical" evidence="6">
    <location>
        <begin position="100"/>
        <end position="119"/>
    </location>
</feature>
<feature type="transmembrane region" description="Helical" evidence="6">
    <location>
        <begin position="172"/>
        <end position="195"/>
    </location>
</feature>
<keyword evidence="6" id="KW-1003">Cell membrane</keyword>
<keyword evidence="8" id="KW-1185">Reference proteome</keyword>
<dbReference type="PANTHER" id="PTHR43701:SF2">
    <property type="entry name" value="MEMBRANE TRANSPORTER PROTEIN YJNA-RELATED"/>
    <property type="match status" value="1"/>
</dbReference>
<comment type="similarity">
    <text evidence="2 6">Belongs to the 4-toluene sulfonate uptake permease (TSUP) (TC 2.A.102) family.</text>
</comment>
<dbReference type="InterPro" id="IPR051598">
    <property type="entry name" value="TSUP/Inactive_protease-like"/>
</dbReference>
<keyword evidence="3 6" id="KW-0812">Transmembrane</keyword>
<comment type="subcellular location">
    <subcellularLocation>
        <location evidence="6">Cell membrane</location>
        <topology evidence="6">Multi-pass membrane protein</topology>
    </subcellularLocation>
    <subcellularLocation>
        <location evidence="1">Membrane</location>
        <topology evidence="1">Multi-pass membrane protein</topology>
    </subcellularLocation>
</comment>
<dbReference type="OrthoDB" id="6631017at2"/>
<dbReference type="RefSeq" id="WP_054521362.1">
    <property type="nucleotide sequence ID" value="NZ_LGKO01000003.1"/>
</dbReference>
<feature type="transmembrane region" description="Helical" evidence="6">
    <location>
        <begin position="6"/>
        <end position="38"/>
    </location>
</feature>
<protein>
    <recommendedName>
        <fullName evidence="6">Probable membrane transporter protein</fullName>
    </recommendedName>
</protein>
<dbReference type="InterPro" id="IPR002781">
    <property type="entry name" value="TM_pro_TauE-like"/>
</dbReference>
<dbReference type="PANTHER" id="PTHR43701">
    <property type="entry name" value="MEMBRANE TRANSPORTER PROTEIN MJ0441-RELATED"/>
    <property type="match status" value="1"/>
</dbReference>
<evidence type="ECO:0000256" key="1">
    <source>
        <dbReference type="ARBA" id="ARBA00004141"/>
    </source>
</evidence>